<dbReference type="EMBL" id="GGFM01008901">
    <property type="protein sequence ID" value="MBW29652.1"/>
    <property type="molecule type" value="Transcribed_RNA"/>
</dbReference>
<proteinExistence type="predicted"/>
<name>A0A2M3ZMD1_9DIPT</name>
<accession>A0A2M3ZMD1</accession>
<reference evidence="1" key="1">
    <citation type="submission" date="2018-01" db="EMBL/GenBank/DDBJ databases">
        <title>An insight into the sialome of Amazonian anophelines.</title>
        <authorList>
            <person name="Ribeiro J.M."/>
            <person name="Scarpassa V."/>
            <person name="Calvo E."/>
        </authorList>
    </citation>
    <scope>NUCLEOTIDE SEQUENCE</scope>
    <source>
        <tissue evidence="1">Salivary glands</tissue>
    </source>
</reference>
<sequence>MWCLTVRLLVASTGTRTTELLRFAATRIGNQQRSVVLGENVLQFLARRFVDVLLVERHQRLRDGLADGVDLGDMTTTAHADTDVNTGELLLAQQQQRLLQLVAQDLRLNLIQRATVHTQQALSTLAVRNGGGRFLATENLDGADFFLAYFWHV</sequence>
<dbReference type="AlphaFoldDB" id="A0A2M3ZMD1"/>
<organism evidence="1">
    <name type="scientific">Anopheles braziliensis</name>
    <dbReference type="NCBI Taxonomy" id="58242"/>
    <lineage>
        <taxon>Eukaryota</taxon>
        <taxon>Metazoa</taxon>
        <taxon>Ecdysozoa</taxon>
        <taxon>Arthropoda</taxon>
        <taxon>Hexapoda</taxon>
        <taxon>Insecta</taxon>
        <taxon>Pterygota</taxon>
        <taxon>Neoptera</taxon>
        <taxon>Endopterygota</taxon>
        <taxon>Diptera</taxon>
        <taxon>Nematocera</taxon>
        <taxon>Culicoidea</taxon>
        <taxon>Culicidae</taxon>
        <taxon>Anophelinae</taxon>
        <taxon>Anopheles</taxon>
    </lineage>
</organism>
<evidence type="ECO:0000313" key="1">
    <source>
        <dbReference type="EMBL" id="MBW29652.1"/>
    </source>
</evidence>
<protein>
    <submittedName>
        <fullName evidence="1">Putative secreted peptide</fullName>
    </submittedName>
</protein>